<dbReference type="GO" id="GO:0006633">
    <property type="term" value="P:fatty acid biosynthetic process"/>
    <property type="evidence" value="ECO:0007669"/>
    <property type="project" value="UniProtKB-KW"/>
</dbReference>
<dbReference type="PROSITE" id="PS01188">
    <property type="entry name" value="ELO"/>
    <property type="match status" value="1"/>
</dbReference>
<dbReference type="Pfam" id="PF00487">
    <property type="entry name" value="FA_desaturase"/>
    <property type="match status" value="1"/>
</dbReference>
<evidence type="ECO:0000256" key="7">
    <source>
        <dbReference type="ARBA" id="ARBA00022989"/>
    </source>
</evidence>
<dbReference type="OrthoDB" id="260091at2759"/>
<evidence type="ECO:0000256" key="9">
    <source>
        <dbReference type="ARBA" id="ARBA00023098"/>
    </source>
</evidence>
<gene>
    <name evidence="14" type="ORF">Fcan01_10618</name>
</gene>
<feature type="transmembrane region" description="Helical" evidence="12">
    <location>
        <begin position="502"/>
        <end position="521"/>
    </location>
</feature>
<dbReference type="InterPro" id="IPR012171">
    <property type="entry name" value="Fatty_acid_desaturase"/>
</dbReference>
<keyword evidence="8" id="KW-0560">Oxidoreductase</keyword>
<comment type="caution">
    <text evidence="14">The sequence shown here is derived from an EMBL/GenBank/DDBJ whole genome shotgun (WGS) entry which is preliminary data.</text>
</comment>
<evidence type="ECO:0000256" key="4">
    <source>
        <dbReference type="ARBA" id="ARBA00022679"/>
    </source>
</evidence>
<reference evidence="14 15" key="1">
    <citation type="submission" date="2015-12" db="EMBL/GenBank/DDBJ databases">
        <title>The genome of Folsomia candida.</title>
        <authorList>
            <person name="Faddeeva A."/>
            <person name="Derks M.F."/>
            <person name="Anvar Y."/>
            <person name="Smit S."/>
            <person name="Van Straalen N."/>
            <person name="Roelofs D."/>
        </authorList>
    </citation>
    <scope>NUCLEOTIDE SEQUENCE [LARGE SCALE GENOMIC DNA]</scope>
    <source>
        <strain evidence="14 15">VU population</strain>
        <tissue evidence="14">Whole body</tissue>
    </source>
</reference>
<evidence type="ECO:0000256" key="5">
    <source>
        <dbReference type="ARBA" id="ARBA00022692"/>
    </source>
</evidence>
<dbReference type="InterPro" id="IPR036400">
    <property type="entry name" value="Cyt_B5-like_heme/steroid_sf"/>
</dbReference>
<feature type="transmembrane region" description="Helical" evidence="12">
    <location>
        <begin position="470"/>
        <end position="490"/>
    </location>
</feature>
<keyword evidence="9" id="KW-0443">Lipid metabolism</keyword>
<proteinExistence type="inferred from homology"/>
<protein>
    <submittedName>
        <fullName evidence="14">Putative fatty acid elongation protein 3</fullName>
    </submittedName>
</protein>
<keyword evidence="15" id="KW-1185">Reference proteome</keyword>
<keyword evidence="7 12" id="KW-1133">Transmembrane helix</keyword>
<dbReference type="SUPFAM" id="SSF55856">
    <property type="entry name" value="Cytochrome b5-like heme/steroid binding domain"/>
    <property type="match status" value="1"/>
</dbReference>
<dbReference type="Proteomes" id="UP000198287">
    <property type="component" value="Unassembled WGS sequence"/>
</dbReference>
<sequence length="706" mass="82461">MGSRLRAPAEFQTKQEILINSHYYDVTNWIPRHPGGKIIKFYTKEGEDASAAFDQFHGRCITKVTKFLKQLPKRDAAMENPTQFSPENQSREGNEVLLNQELSLLKSTFEAEGLFTPSYFRVFLRFMECLFLIIYGIYLTHCTSQFVKWIGLFTTSFGIGRCGWFGHEAGHRSLTGNIKIDKFLHQLTFAMSIGLSPSWWNSQHNRHHAMPQRLKHDVDLETLPLIAFNKKVIKDSKLGGIFKNNFFIRNQAKLFLTVDTFLVVFYWRFFLHPRYVIKKRAYADAVFMSLHHLILTSFLDPVNIFIIHFLTAIYLLGTFTLNHTHLEVTEEEKSWVEYGLEHTVDITSTPLTDWWMGYLNFQIEHHLFPQMPQYNNHLIRDRVAALAKKYDLPYQTLGFWEAWGKVFRNLEEVGNHVASGGGSLAWVFPNFETSYVEWDYTLNPTMEPFTFERDYTNLSFSRKWWWENSYLVVQIAVTYIIGIFGLAWWMKNRKPYNLRKELFVWNLLLAVFSAVGWSRVFSEFLDVISGPNGFHRSVCVRDTLNISSGFWLVVAHWSKLAEFVDTIFIVLRKRPLTFLHVYHHAVTYVLCVSSFVQGEPINRYYGSINFLVHTAMYTYFALSAIDYKPPRRLAMCLTAMQVFQFAFIMGVHFYAIGVKLSGQLCAISNESSSVTLMVSISYFVLFSHFFYRNYLRPNLKSNELKT</sequence>
<dbReference type="CDD" id="cd03506">
    <property type="entry name" value="Delta6-FADS-like"/>
    <property type="match status" value="1"/>
</dbReference>
<feature type="transmembrane region" description="Helical" evidence="12">
    <location>
        <begin position="674"/>
        <end position="691"/>
    </location>
</feature>
<evidence type="ECO:0000256" key="3">
    <source>
        <dbReference type="ARBA" id="ARBA00022516"/>
    </source>
</evidence>
<dbReference type="GO" id="GO:0016020">
    <property type="term" value="C:membrane"/>
    <property type="evidence" value="ECO:0007669"/>
    <property type="project" value="UniProtKB-SubCell"/>
</dbReference>
<evidence type="ECO:0000256" key="8">
    <source>
        <dbReference type="ARBA" id="ARBA00023002"/>
    </source>
</evidence>
<feature type="transmembrane region" description="Helical" evidence="12">
    <location>
        <begin position="550"/>
        <end position="571"/>
    </location>
</feature>
<dbReference type="InterPro" id="IPR001199">
    <property type="entry name" value="Cyt_B5-like_heme/steroid-bd"/>
</dbReference>
<feature type="domain" description="Cytochrome b5 heme-binding" evidence="13">
    <location>
        <begin position="17"/>
        <end position="57"/>
    </location>
</feature>
<accession>A0A226E9Y7</accession>
<evidence type="ECO:0000313" key="15">
    <source>
        <dbReference type="Proteomes" id="UP000198287"/>
    </source>
</evidence>
<evidence type="ECO:0000256" key="10">
    <source>
        <dbReference type="ARBA" id="ARBA00023136"/>
    </source>
</evidence>
<evidence type="ECO:0000256" key="2">
    <source>
        <dbReference type="ARBA" id="ARBA00009295"/>
    </source>
</evidence>
<dbReference type="GO" id="GO:0016717">
    <property type="term" value="F:oxidoreductase activity, acting on paired donors, with oxidation of a pair of donors resulting in the reduction of molecular oxygen to two molecules of water"/>
    <property type="evidence" value="ECO:0007669"/>
    <property type="project" value="TreeGrafter"/>
</dbReference>
<dbReference type="InterPro" id="IPR030457">
    <property type="entry name" value="ELO_CS"/>
</dbReference>
<dbReference type="Gene3D" id="3.10.120.10">
    <property type="entry name" value="Cytochrome b5-like heme/steroid binding domain"/>
    <property type="match status" value="1"/>
</dbReference>
<keyword evidence="5 12" id="KW-0812">Transmembrane</keyword>
<dbReference type="Pfam" id="PF00173">
    <property type="entry name" value="Cyt-b5"/>
    <property type="match status" value="1"/>
</dbReference>
<dbReference type="PANTHER" id="PTHR19353">
    <property type="entry name" value="FATTY ACID DESATURASE 2"/>
    <property type="match status" value="1"/>
</dbReference>
<organism evidence="14 15">
    <name type="scientific">Folsomia candida</name>
    <name type="common">Springtail</name>
    <dbReference type="NCBI Taxonomy" id="158441"/>
    <lineage>
        <taxon>Eukaryota</taxon>
        <taxon>Metazoa</taxon>
        <taxon>Ecdysozoa</taxon>
        <taxon>Arthropoda</taxon>
        <taxon>Hexapoda</taxon>
        <taxon>Collembola</taxon>
        <taxon>Entomobryomorpha</taxon>
        <taxon>Isotomoidea</taxon>
        <taxon>Isotomidae</taxon>
        <taxon>Proisotominae</taxon>
        <taxon>Folsomia</taxon>
    </lineage>
</organism>
<name>A0A226E9Y7_FOLCA</name>
<feature type="transmembrane region" description="Helical" evidence="12">
    <location>
        <begin position="254"/>
        <end position="271"/>
    </location>
</feature>
<keyword evidence="6" id="KW-0276">Fatty acid metabolism</keyword>
<feature type="transmembrane region" description="Helical" evidence="12">
    <location>
        <begin position="292"/>
        <end position="316"/>
    </location>
</feature>
<dbReference type="AlphaFoldDB" id="A0A226E9Y7"/>
<dbReference type="GO" id="GO:0009922">
    <property type="term" value="F:fatty acid elongase activity"/>
    <property type="evidence" value="ECO:0007669"/>
    <property type="project" value="InterPro"/>
</dbReference>
<dbReference type="InterPro" id="IPR002076">
    <property type="entry name" value="ELO_fam"/>
</dbReference>
<feature type="transmembrane region" description="Helical" evidence="12">
    <location>
        <begin position="578"/>
        <end position="598"/>
    </location>
</feature>
<dbReference type="EMBL" id="LNIX01000005">
    <property type="protein sequence ID" value="OXA53877.1"/>
    <property type="molecule type" value="Genomic_DNA"/>
</dbReference>
<dbReference type="InterPro" id="IPR005804">
    <property type="entry name" value="FA_desaturase_dom"/>
</dbReference>
<dbReference type="PANTHER" id="PTHR19353:SF88">
    <property type="entry name" value="DELTA(5) FATTY ACID DESATURASE FAT-4"/>
    <property type="match status" value="1"/>
</dbReference>
<keyword evidence="10 12" id="KW-0472">Membrane</keyword>
<evidence type="ECO:0000313" key="14">
    <source>
        <dbReference type="EMBL" id="OXA53877.1"/>
    </source>
</evidence>
<comment type="subcellular location">
    <subcellularLocation>
        <location evidence="1">Membrane</location>
        <topology evidence="1">Multi-pass membrane protein</topology>
    </subcellularLocation>
</comment>
<keyword evidence="4" id="KW-0808">Transferase</keyword>
<feature type="transmembrane region" description="Helical" evidence="12">
    <location>
        <begin position="634"/>
        <end position="654"/>
    </location>
</feature>
<evidence type="ECO:0000256" key="6">
    <source>
        <dbReference type="ARBA" id="ARBA00022832"/>
    </source>
</evidence>
<dbReference type="PROSITE" id="PS50255">
    <property type="entry name" value="CYTOCHROME_B5_2"/>
    <property type="match status" value="1"/>
</dbReference>
<keyword evidence="11" id="KW-0275">Fatty acid biosynthesis</keyword>
<comment type="similarity">
    <text evidence="2">Belongs to the fatty acid desaturase type 1 family.</text>
</comment>
<feature type="transmembrane region" description="Helical" evidence="12">
    <location>
        <begin position="604"/>
        <end position="622"/>
    </location>
</feature>
<dbReference type="Pfam" id="PF01151">
    <property type="entry name" value="ELO"/>
    <property type="match status" value="1"/>
</dbReference>
<evidence type="ECO:0000256" key="12">
    <source>
        <dbReference type="SAM" id="Phobius"/>
    </source>
</evidence>
<evidence type="ECO:0000259" key="13">
    <source>
        <dbReference type="PROSITE" id="PS50255"/>
    </source>
</evidence>
<evidence type="ECO:0000256" key="1">
    <source>
        <dbReference type="ARBA" id="ARBA00004141"/>
    </source>
</evidence>
<evidence type="ECO:0000256" key="11">
    <source>
        <dbReference type="ARBA" id="ARBA00023160"/>
    </source>
</evidence>
<keyword evidence="3" id="KW-0444">Lipid biosynthesis</keyword>